<dbReference type="AlphaFoldDB" id="A0A0F9PBY6"/>
<evidence type="ECO:0000256" key="1">
    <source>
        <dbReference type="SAM" id="MobiDB-lite"/>
    </source>
</evidence>
<gene>
    <name evidence="2" type="ORF">LCGC14_0919330</name>
</gene>
<name>A0A0F9PBY6_9ZZZZ</name>
<comment type="caution">
    <text evidence="2">The sequence shown here is derived from an EMBL/GenBank/DDBJ whole genome shotgun (WGS) entry which is preliminary data.</text>
</comment>
<feature type="compositionally biased region" description="Polar residues" evidence="1">
    <location>
        <begin position="38"/>
        <end position="47"/>
    </location>
</feature>
<feature type="region of interest" description="Disordered" evidence="1">
    <location>
        <begin position="38"/>
        <end position="57"/>
    </location>
</feature>
<reference evidence="2" key="1">
    <citation type="journal article" date="2015" name="Nature">
        <title>Complex archaea that bridge the gap between prokaryotes and eukaryotes.</title>
        <authorList>
            <person name="Spang A."/>
            <person name="Saw J.H."/>
            <person name="Jorgensen S.L."/>
            <person name="Zaremba-Niedzwiedzka K."/>
            <person name="Martijn J."/>
            <person name="Lind A.E."/>
            <person name="van Eijk R."/>
            <person name="Schleper C."/>
            <person name="Guy L."/>
            <person name="Ettema T.J."/>
        </authorList>
    </citation>
    <scope>NUCLEOTIDE SEQUENCE</scope>
</reference>
<proteinExistence type="predicted"/>
<sequence length="57" mass="6072">MSEFGGGSSFGSAVFGGEPVPFLYLQVDAEVNHSLSRGVPSTQIDQITNRRKTVGSR</sequence>
<evidence type="ECO:0000313" key="2">
    <source>
        <dbReference type="EMBL" id="KKN22032.1"/>
    </source>
</evidence>
<accession>A0A0F9PBY6</accession>
<dbReference type="EMBL" id="LAZR01003098">
    <property type="protein sequence ID" value="KKN22032.1"/>
    <property type="molecule type" value="Genomic_DNA"/>
</dbReference>
<protein>
    <submittedName>
        <fullName evidence="2">Uncharacterized protein</fullName>
    </submittedName>
</protein>
<organism evidence="2">
    <name type="scientific">marine sediment metagenome</name>
    <dbReference type="NCBI Taxonomy" id="412755"/>
    <lineage>
        <taxon>unclassified sequences</taxon>
        <taxon>metagenomes</taxon>
        <taxon>ecological metagenomes</taxon>
    </lineage>
</organism>